<dbReference type="Proteomes" id="UP000623681">
    <property type="component" value="Unassembled WGS sequence"/>
</dbReference>
<name>A0A937FEK4_9CLOT</name>
<protein>
    <submittedName>
        <fullName evidence="5">Peptidoglycan DD-metalloendopeptidase family protein</fullName>
    </submittedName>
</protein>
<organism evidence="5 6">
    <name type="scientific">Clostridium paridis</name>
    <dbReference type="NCBI Taxonomy" id="2803863"/>
    <lineage>
        <taxon>Bacteria</taxon>
        <taxon>Bacillati</taxon>
        <taxon>Bacillota</taxon>
        <taxon>Clostridia</taxon>
        <taxon>Eubacteriales</taxon>
        <taxon>Clostridiaceae</taxon>
        <taxon>Clostridium</taxon>
    </lineage>
</organism>
<feature type="coiled-coil region" evidence="2">
    <location>
        <begin position="29"/>
        <end position="119"/>
    </location>
</feature>
<dbReference type="InterPro" id="IPR057309">
    <property type="entry name" value="PcsB_CC"/>
</dbReference>
<dbReference type="PANTHER" id="PTHR21666">
    <property type="entry name" value="PEPTIDASE-RELATED"/>
    <property type="match status" value="1"/>
</dbReference>
<reference evidence="5" key="1">
    <citation type="submission" date="2021-01" db="EMBL/GenBank/DDBJ databases">
        <title>Genome public.</title>
        <authorList>
            <person name="Liu C."/>
            <person name="Sun Q."/>
        </authorList>
    </citation>
    <scope>NUCLEOTIDE SEQUENCE</scope>
    <source>
        <strain evidence="5">YIM B02565</strain>
    </source>
</reference>
<gene>
    <name evidence="5" type="ORF">JK634_11295</name>
</gene>
<dbReference type="AlphaFoldDB" id="A0A937FEK4"/>
<evidence type="ECO:0000259" key="4">
    <source>
        <dbReference type="Pfam" id="PF24568"/>
    </source>
</evidence>
<dbReference type="PANTHER" id="PTHR21666:SF270">
    <property type="entry name" value="MUREIN HYDROLASE ACTIVATOR ENVC"/>
    <property type="match status" value="1"/>
</dbReference>
<dbReference type="InterPro" id="IPR016047">
    <property type="entry name" value="M23ase_b-sheet_dom"/>
</dbReference>
<dbReference type="Gene3D" id="2.70.70.10">
    <property type="entry name" value="Glucose Permease (Domain IIA)"/>
    <property type="match status" value="1"/>
</dbReference>
<accession>A0A937FEK4</accession>
<dbReference type="InterPro" id="IPR050570">
    <property type="entry name" value="Cell_wall_metabolism_enzyme"/>
</dbReference>
<evidence type="ECO:0000259" key="3">
    <source>
        <dbReference type="Pfam" id="PF01551"/>
    </source>
</evidence>
<dbReference type="Pfam" id="PF01551">
    <property type="entry name" value="Peptidase_M23"/>
    <property type="match status" value="1"/>
</dbReference>
<dbReference type="CDD" id="cd12797">
    <property type="entry name" value="M23_peptidase"/>
    <property type="match status" value="1"/>
</dbReference>
<dbReference type="Gene3D" id="6.10.250.3150">
    <property type="match status" value="1"/>
</dbReference>
<sequence>MAKKIVALSISLILGVAIIPVNYVHAETVNSLQQQKDAITNDKNKASQDLEGVKDQIDAKNSELSQTEQSVNSYQGKIDDLQSQINSIQGNLTKVQKDIDAKKQDIEKKTKEKEEKEKLLASRLRNMYKSNYEGELFLVLLQSRNVGDFISKFMAVSKIIETDKNTIEEVDKAKKALSSEQADLEEKQSVLDDQKKQVLTKQQEVVDAQKVYVDEKNKLEADKSSLQNLKDQKQKMYNELASREQDIQKQLDNAIANLNKGNTGNVGSSNSQGFVRPTSGPVTCPFGPRIHPVTGKPSNHTGVDLGASLGTPIVAAKDGTVVAAETNSIYGNMVVINHGNSQQTMYGHTRNYIVSVGQQVKQGQVIAYVGSTGLSSGPHLHFEIRINGVPVNPANYLSL</sequence>
<keyword evidence="1" id="KW-0732">Signal</keyword>
<evidence type="ECO:0000256" key="1">
    <source>
        <dbReference type="ARBA" id="ARBA00022729"/>
    </source>
</evidence>
<proteinExistence type="predicted"/>
<evidence type="ECO:0000256" key="2">
    <source>
        <dbReference type="SAM" id="Coils"/>
    </source>
</evidence>
<dbReference type="InterPro" id="IPR011055">
    <property type="entry name" value="Dup_hybrid_motif"/>
</dbReference>
<keyword evidence="2" id="KW-0175">Coiled coil</keyword>
<keyword evidence="6" id="KW-1185">Reference proteome</keyword>
<evidence type="ECO:0000313" key="6">
    <source>
        <dbReference type="Proteomes" id="UP000623681"/>
    </source>
</evidence>
<comment type="caution">
    <text evidence="5">The sequence shown here is derived from an EMBL/GenBank/DDBJ whole genome shotgun (WGS) entry which is preliminary data.</text>
</comment>
<dbReference type="GO" id="GO:0004222">
    <property type="term" value="F:metalloendopeptidase activity"/>
    <property type="evidence" value="ECO:0007669"/>
    <property type="project" value="TreeGrafter"/>
</dbReference>
<feature type="coiled-coil region" evidence="2">
    <location>
        <begin position="167"/>
        <end position="257"/>
    </location>
</feature>
<dbReference type="SUPFAM" id="SSF51261">
    <property type="entry name" value="Duplicated hybrid motif"/>
    <property type="match status" value="1"/>
</dbReference>
<feature type="domain" description="Peptidoglycan hydrolase PcsB coiled-coil" evidence="4">
    <location>
        <begin position="106"/>
        <end position="178"/>
    </location>
</feature>
<dbReference type="EMBL" id="JAESWA010000022">
    <property type="protein sequence ID" value="MBL4932394.1"/>
    <property type="molecule type" value="Genomic_DNA"/>
</dbReference>
<evidence type="ECO:0000313" key="5">
    <source>
        <dbReference type="EMBL" id="MBL4932394.1"/>
    </source>
</evidence>
<dbReference type="RefSeq" id="WP_202767755.1">
    <property type="nucleotide sequence ID" value="NZ_JAESWA010000022.1"/>
</dbReference>
<dbReference type="Pfam" id="PF24568">
    <property type="entry name" value="CC_PcsB"/>
    <property type="match status" value="1"/>
</dbReference>
<feature type="domain" description="M23ase beta-sheet core" evidence="3">
    <location>
        <begin position="299"/>
        <end position="393"/>
    </location>
</feature>